<sequence length="144" mass="15839">MNKIAQLHIPDGGSCVGSQVVLEDGSKIGGIQQVTLTGGIDQEIWGLHLEVSPRFINQKPIDIELLSVGISKDIEQIHADTVMVVVRGEYTCFDSMEDAASFREWLNEFSKLASKPVVFLDKSVGLEQLDDEKLASLGLQRIKD</sequence>
<name>A0A1T1H6W0_9GAMM</name>
<dbReference type="EMBL" id="MVKX01000001">
    <property type="protein sequence ID" value="OOV85526.1"/>
    <property type="molecule type" value="Genomic_DNA"/>
</dbReference>
<protein>
    <submittedName>
        <fullName evidence="1">Uncharacterized protein</fullName>
    </submittedName>
</protein>
<keyword evidence="2" id="KW-1185">Reference proteome</keyword>
<organism evidence="1 2">
    <name type="scientific">Acinetobacter amyesii</name>
    <dbReference type="NCBI Taxonomy" id="2942470"/>
    <lineage>
        <taxon>Bacteria</taxon>
        <taxon>Pseudomonadati</taxon>
        <taxon>Pseudomonadota</taxon>
        <taxon>Gammaproteobacteria</taxon>
        <taxon>Moraxellales</taxon>
        <taxon>Moraxellaceae</taxon>
        <taxon>Acinetobacter</taxon>
    </lineage>
</organism>
<evidence type="ECO:0000313" key="1">
    <source>
        <dbReference type="EMBL" id="OOV85526.1"/>
    </source>
</evidence>
<dbReference type="Proteomes" id="UP000191160">
    <property type="component" value="Unassembled WGS sequence"/>
</dbReference>
<proteinExistence type="predicted"/>
<reference evidence="1 2" key="1">
    <citation type="submission" date="2017-02" db="EMBL/GenBank/DDBJ databases">
        <title>Acinetobacter sp. ANC 4945, whole genome shotgun sequencing project.</title>
        <authorList>
            <person name="Radolfova-Krizova L."/>
            <person name="Al Atrouni A."/>
            <person name="Nemec A."/>
        </authorList>
    </citation>
    <scope>NUCLEOTIDE SEQUENCE [LARGE SCALE GENOMIC DNA]</scope>
    <source>
        <strain evidence="1 2">ANC 4945</strain>
    </source>
</reference>
<comment type="caution">
    <text evidence="1">The sequence shown here is derived from an EMBL/GenBank/DDBJ whole genome shotgun (WGS) entry which is preliminary data.</text>
</comment>
<accession>A0A1T1H6W0</accession>
<gene>
    <name evidence="1" type="ORF">B1202_02470</name>
</gene>
<evidence type="ECO:0000313" key="2">
    <source>
        <dbReference type="Proteomes" id="UP000191160"/>
    </source>
</evidence>
<dbReference type="AlphaFoldDB" id="A0A1T1H6W0"/>